<name>A0A5Q3QEQ8_9PSEU</name>
<dbReference type="RefSeq" id="WP_154075897.1">
    <property type="nucleotide sequence ID" value="NZ_CP045929.1"/>
</dbReference>
<dbReference type="KEGG" id="sace:GIY23_06885"/>
<evidence type="ECO:0000313" key="2">
    <source>
        <dbReference type="Proteomes" id="UP000371041"/>
    </source>
</evidence>
<protein>
    <submittedName>
        <fullName evidence="1">Uncharacterized protein</fullName>
    </submittedName>
</protein>
<dbReference type="EMBL" id="CP045929">
    <property type="protein sequence ID" value="QGK69297.1"/>
    <property type="molecule type" value="Genomic_DNA"/>
</dbReference>
<organism evidence="1 2">
    <name type="scientific">Allosaccharopolyspora coralli</name>
    <dbReference type="NCBI Taxonomy" id="2665642"/>
    <lineage>
        <taxon>Bacteria</taxon>
        <taxon>Bacillati</taxon>
        <taxon>Actinomycetota</taxon>
        <taxon>Actinomycetes</taxon>
        <taxon>Pseudonocardiales</taxon>
        <taxon>Pseudonocardiaceae</taxon>
        <taxon>Allosaccharopolyspora</taxon>
    </lineage>
</organism>
<accession>A0A5Q3QEQ8</accession>
<proteinExistence type="predicted"/>
<dbReference type="AlphaFoldDB" id="A0A5Q3QEQ8"/>
<keyword evidence="2" id="KW-1185">Reference proteome</keyword>
<reference evidence="2" key="1">
    <citation type="submission" date="2019-11" db="EMBL/GenBank/DDBJ databases">
        <title>The complete genome sequence of Saccharopolyspora sp. E2A.</title>
        <authorList>
            <person name="Zhang G."/>
        </authorList>
    </citation>
    <scope>NUCLEOTIDE SEQUENCE [LARGE SCALE GENOMIC DNA]</scope>
    <source>
        <strain evidence="2">E2A</strain>
    </source>
</reference>
<sequence>MPNRHYIQKLVASGEPYVNTDNLADWVNDLRWRDPEAQRAAEYIAQELRLMGLSDVEESLR</sequence>
<evidence type="ECO:0000313" key="1">
    <source>
        <dbReference type="EMBL" id="QGK69297.1"/>
    </source>
</evidence>
<dbReference type="Proteomes" id="UP000371041">
    <property type="component" value="Chromosome"/>
</dbReference>
<gene>
    <name evidence="1" type="ORF">GIY23_06885</name>
</gene>